<dbReference type="PANTHER" id="PTHR43229">
    <property type="entry name" value="NODULATION PROTEIN J"/>
    <property type="match status" value="1"/>
</dbReference>
<keyword evidence="2 5" id="KW-0812">Transmembrane</keyword>
<feature type="domain" description="ABC transmembrane type-2" evidence="6">
    <location>
        <begin position="30"/>
        <end position="257"/>
    </location>
</feature>
<dbReference type="AlphaFoldDB" id="B8GGT4"/>
<keyword evidence="3 5" id="KW-1133">Transmembrane helix</keyword>
<dbReference type="HOGENOM" id="CLU_039483_3_1_2"/>
<dbReference type="InterPro" id="IPR013525">
    <property type="entry name" value="ABC2_TM"/>
</dbReference>
<dbReference type="PANTHER" id="PTHR43229:SF2">
    <property type="entry name" value="NODULATION PROTEIN J"/>
    <property type="match status" value="1"/>
</dbReference>
<dbReference type="InterPro" id="IPR000412">
    <property type="entry name" value="ABC_2_transport"/>
</dbReference>
<evidence type="ECO:0000259" key="6">
    <source>
        <dbReference type="PROSITE" id="PS51012"/>
    </source>
</evidence>
<feature type="transmembrane region" description="Helical" evidence="5">
    <location>
        <begin position="150"/>
        <end position="169"/>
    </location>
</feature>
<evidence type="ECO:0000313" key="8">
    <source>
        <dbReference type="Proteomes" id="UP000002457"/>
    </source>
</evidence>
<reference evidence="7 8" key="1">
    <citation type="journal article" date="2015" name="Genome Announc.">
        <title>Complete Genome Sequence of Methanosphaerula palustris E1-9CT, a Hydrogenotrophic Methanogen Isolated from a Minerotrophic Fen Peatland.</title>
        <authorList>
            <person name="Cadillo-Quiroz H."/>
            <person name="Browne P."/>
            <person name="Kyrpides N."/>
            <person name="Woyke T."/>
            <person name="Goodwin L."/>
            <person name="Detter C."/>
            <person name="Yavitt J.B."/>
            <person name="Zinder S.H."/>
        </authorList>
    </citation>
    <scope>NUCLEOTIDE SEQUENCE [LARGE SCALE GENOMIC DNA]</scope>
    <source>
        <strain evidence="8">ATCC BAA-1556 / DSM 19958 / E1-9c</strain>
    </source>
</reference>
<comment type="subcellular location">
    <subcellularLocation>
        <location evidence="1">Membrane</location>
        <topology evidence="1">Multi-pass membrane protein</topology>
    </subcellularLocation>
</comment>
<feature type="transmembrane region" description="Helical" evidence="5">
    <location>
        <begin position="175"/>
        <end position="198"/>
    </location>
</feature>
<dbReference type="GeneID" id="7271721"/>
<name>B8GGT4_METPE</name>
<dbReference type="OrthoDB" id="147058at2157"/>
<dbReference type="PROSITE" id="PS51012">
    <property type="entry name" value="ABC_TM2"/>
    <property type="match status" value="1"/>
</dbReference>
<dbReference type="PRINTS" id="PR00164">
    <property type="entry name" value="ABC2TRNSPORT"/>
</dbReference>
<dbReference type="EMBL" id="CP001338">
    <property type="protein sequence ID" value="ACL16339.1"/>
    <property type="molecule type" value="Genomic_DNA"/>
</dbReference>
<evidence type="ECO:0000256" key="3">
    <source>
        <dbReference type="ARBA" id="ARBA00022989"/>
    </source>
</evidence>
<dbReference type="InterPro" id="IPR047817">
    <property type="entry name" value="ABC2_TM_bact-type"/>
</dbReference>
<feature type="transmembrane region" description="Helical" evidence="5">
    <location>
        <begin position="123"/>
        <end position="143"/>
    </location>
</feature>
<evidence type="ECO:0000256" key="1">
    <source>
        <dbReference type="ARBA" id="ARBA00004141"/>
    </source>
</evidence>
<dbReference type="Proteomes" id="UP000002457">
    <property type="component" value="Chromosome"/>
</dbReference>
<dbReference type="eggNOG" id="arCOG01463">
    <property type="taxonomic scope" value="Archaea"/>
</dbReference>
<evidence type="ECO:0000313" key="7">
    <source>
        <dbReference type="EMBL" id="ACL16339.1"/>
    </source>
</evidence>
<evidence type="ECO:0000256" key="5">
    <source>
        <dbReference type="SAM" id="Phobius"/>
    </source>
</evidence>
<keyword evidence="4 5" id="KW-0472">Membrane</keyword>
<dbReference type="Pfam" id="PF01061">
    <property type="entry name" value="ABC2_membrane"/>
    <property type="match status" value="1"/>
</dbReference>
<feature type="transmembrane region" description="Helical" evidence="5">
    <location>
        <begin position="205"/>
        <end position="224"/>
    </location>
</feature>
<dbReference type="GO" id="GO:0140359">
    <property type="term" value="F:ABC-type transporter activity"/>
    <property type="evidence" value="ECO:0007669"/>
    <property type="project" value="InterPro"/>
</dbReference>
<feature type="transmembrane region" description="Helical" evidence="5">
    <location>
        <begin position="62"/>
        <end position="81"/>
    </location>
</feature>
<accession>B8GGT4</accession>
<dbReference type="PIRSF" id="PIRSF006648">
    <property type="entry name" value="DrrB"/>
    <property type="match status" value="1"/>
</dbReference>
<organism evidence="7 8">
    <name type="scientific">Methanosphaerula palustris (strain ATCC BAA-1556 / DSM 19958 / E1-9c)</name>
    <dbReference type="NCBI Taxonomy" id="521011"/>
    <lineage>
        <taxon>Archaea</taxon>
        <taxon>Methanobacteriati</taxon>
        <taxon>Methanobacteriota</taxon>
        <taxon>Stenosarchaea group</taxon>
        <taxon>Methanomicrobia</taxon>
        <taxon>Methanomicrobiales</taxon>
        <taxon>Methanoregulaceae</taxon>
        <taxon>Methanosphaerula</taxon>
    </lineage>
</organism>
<evidence type="ECO:0000256" key="2">
    <source>
        <dbReference type="ARBA" id="ARBA00022692"/>
    </source>
</evidence>
<dbReference type="KEGG" id="mpl:Mpal_0988"/>
<feature type="transmembrane region" description="Helical" evidence="5">
    <location>
        <begin position="236"/>
        <end position="254"/>
    </location>
</feature>
<dbReference type="STRING" id="521011.Mpal_0988"/>
<proteinExistence type="predicted"/>
<sequence>MELLSLPSVSHRVWTVLYRNVLVFMKTWKVNVFPPLIEPLVFMAALGFGVGSYIGGIEGVSYARFVAPAILAIAMMNYSFFECTYGSFVRMYYEKTFDAITATPVTLEEVIVGEILWGATRSMIYVAAMLFVLAILGVLALPISLVLIPFAFLAGLLFGSLGMCCTALSPSIDTLNYPSFLFITPMLLLGGTFFELSLLPLPLQYLAYALLPLTHVVLISRGIALNTAGPELLLSLAWILVVTALLLVVAVNLMKRRLIV</sequence>
<dbReference type="InterPro" id="IPR051784">
    <property type="entry name" value="Nod_factor_ABC_transporter"/>
</dbReference>
<gene>
    <name evidence="7" type="ordered locus">Mpal_0988</name>
</gene>
<keyword evidence="8" id="KW-1185">Reference proteome</keyword>
<dbReference type="RefSeq" id="WP_012617658.1">
    <property type="nucleotide sequence ID" value="NC_011832.1"/>
</dbReference>
<protein>
    <submittedName>
        <fullName evidence="7">ABC-2 type transporter</fullName>
    </submittedName>
</protein>
<evidence type="ECO:0000256" key="4">
    <source>
        <dbReference type="ARBA" id="ARBA00023136"/>
    </source>
</evidence>
<dbReference type="GO" id="GO:0043190">
    <property type="term" value="C:ATP-binding cassette (ABC) transporter complex"/>
    <property type="evidence" value="ECO:0007669"/>
    <property type="project" value="InterPro"/>
</dbReference>
<feature type="transmembrane region" description="Helical" evidence="5">
    <location>
        <begin position="36"/>
        <end position="55"/>
    </location>
</feature>